<name>A0ABY9KY93_9BACI</name>
<dbReference type="InterPro" id="IPR050768">
    <property type="entry name" value="UPF0353/GerABKA_families"/>
</dbReference>
<feature type="transmembrane region" description="Helical" evidence="5">
    <location>
        <begin position="294"/>
        <end position="316"/>
    </location>
</feature>
<dbReference type="Pfam" id="PF03323">
    <property type="entry name" value="GerA"/>
    <property type="match status" value="1"/>
</dbReference>
<dbReference type="RefSeq" id="WP_348029402.1">
    <property type="nucleotide sequence ID" value="NZ_CP129113.1"/>
</dbReference>
<accession>A0ABY9KY93</accession>
<dbReference type="PANTHER" id="PTHR22550:SF5">
    <property type="entry name" value="LEUCINE ZIPPER PROTEIN 4"/>
    <property type="match status" value="1"/>
</dbReference>
<keyword evidence="5" id="KW-1133">Transmembrane helix</keyword>
<feature type="transmembrane region" description="Helical" evidence="5">
    <location>
        <begin position="420"/>
        <end position="445"/>
    </location>
</feature>
<feature type="transmembrane region" description="Helical" evidence="5">
    <location>
        <begin position="361"/>
        <end position="380"/>
    </location>
</feature>
<feature type="transmembrane region" description="Helical" evidence="5">
    <location>
        <begin position="451"/>
        <end position="470"/>
    </location>
</feature>
<feature type="transmembrane region" description="Helical" evidence="5">
    <location>
        <begin position="386"/>
        <end position="408"/>
    </location>
</feature>
<keyword evidence="7" id="KW-1185">Reference proteome</keyword>
<evidence type="ECO:0000256" key="1">
    <source>
        <dbReference type="ARBA" id="ARBA00004141"/>
    </source>
</evidence>
<dbReference type="PIRSF" id="PIRSF005690">
    <property type="entry name" value="GerBA"/>
    <property type="match status" value="1"/>
</dbReference>
<protein>
    <submittedName>
        <fullName evidence="6">Spore germination protein</fullName>
    </submittedName>
</protein>
<dbReference type="EMBL" id="CP129113">
    <property type="protein sequence ID" value="WLV25610.1"/>
    <property type="molecule type" value="Genomic_DNA"/>
</dbReference>
<proteinExistence type="inferred from homology"/>
<dbReference type="PANTHER" id="PTHR22550">
    <property type="entry name" value="SPORE GERMINATION PROTEIN"/>
    <property type="match status" value="1"/>
</dbReference>
<dbReference type="Proteomes" id="UP001180087">
    <property type="component" value="Chromosome"/>
</dbReference>
<evidence type="ECO:0000256" key="3">
    <source>
        <dbReference type="ARBA" id="ARBA00023136"/>
    </source>
</evidence>
<gene>
    <name evidence="6" type="ORF">QR721_05225</name>
</gene>
<dbReference type="InterPro" id="IPR004995">
    <property type="entry name" value="Spore_Ger"/>
</dbReference>
<comment type="similarity">
    <text evidence="2 4">Belongs to the GerABKA family.</text>
</comment>
<evidence type="ECO:0000256" key="4">
    <source>
        <dbReference type="PIRNR" id="PIRNR005690"/>
    </source>
</evidence>
<evidence type="ECO:0000313" key="7">
    <source>
        <dbReference type="Proteomes" id="UP001180087"/>
    </source>
</evidence>
<evidence type="ECO:0000256" key="2">
    <source>
        <dbReference type="ARBA" id="ARBA00005278"/>
    </source>
</evidence>
<keyword evidence="3 4" id="KW-0472">Membrane</keyword>
<reference evidence="6" key="1">
    <citation type="submission" date="2023-06" db="EMBL/GenBank/DDBJ databases">
        <title>A Treasure from Seagulls: Isolation and Description of Aciduricobacillus qingdaonensis gen. nov., sp. nov., a Rare Obligately Uric Acid-utilizing Member in the Family Bacillaceae.</title>
        <authorList>
            <person name="Liu W."/>
            <person name="Wang B."/>
        </authorList>
    </citation>
    <scope>NUCLEOTIDE SEQUENCE</scope>
    <source>
        <strain evidence="6">44XB</strain>
    </source>
</reference>
<evidence type="ECO:0000313" key="6">
    <source>
        <dbReference type="EMBL" id="WLV25610.1"/>
    </source>
</evidence>
<keyword evidence="5" id="KW-0812">Transmembrane</keyword>
<sequence length="492" mass="54765">MFRKPNKKTQNQDLKDQKIPKKLEQTRQLIKKLFHVPTNADIVIRDLNIGSTPAFLLFISSISNTKSIEDSIIKPLLSINSVDKSMGNIIDSASITEVETIHDAIQNVNRGNTVVFIDGSTIAYKLDTTKFEARSIEKPANEITLTGPKEGFNETASTNINLIRKRVQNENLVFENVTISARGNNQLFISYISDIANTETIDKIRKKIKNLDPALLQNLSILEEYIDEHPYSLFPTLLHTERPDRAAAFLNDGHVILLMEGTPAVLVLPATFWSFIHSPDDQYLRFIFGNFIRILRAISIFVTIFTSAIYVAVTNFHSSMIPPDLLFAIASTREKVPFPALVEVLIMELAFELIREAGLRVPAPIGPTIGIVGALILGQSAVQANIVSPIVVIVVALSGLSSFVVGDISMNFAIRSTRLLFILAAGLFGIFGMAAVFAVGMFYMVSIRSFGVPYLAPFTPVYASSKNVLFRRRITKEKYRPEYLDPKDLTKK</sequence>
<evidence type="ECO:0000256" key="5">
    <source>
        <dbReference type="SAM" id="Phobius"/>
    </source>
</evidence>
<organism evidence="6 7">
    <name type="scientific">Aciduricibacillus chroicocephali</name>
    <dbReference type="NCBI Taxonomy" id="3054939"/>
    <lineage>
        <taxon>Bacteria</taxon>
        <taxon>Bacillati</taxon>
        <taxon>Bacillota</taxon>
        <taxon>Bacilli</taxon>
        <taxon>Bacillales</taxon>
        <taxon>Bacillaceae</taxon>
        <taxon>Aciduricibacillus</taxon>
    </lineage>
</organism>
<comment type="subcellular location">
    <subcellularLocation>
        <location evidence="4">Cell membrane</location>
    </subcellularLocation>
    <subcellularLocation>
        <location evidence="1">Membrane</location>
        <topology evidence="1">Multi-pass membrane protein</topology>
    </subcellularLocation>
</comment>